<keyword evidence="4" id="KW-1185">Reference proteome</keyword>
<dbReference type="Proteomes" id="UP001597118">
    <property type="component" value="Unassembled WGS sequence"/>
</dbReference>
<accession>A0ABW4IEP1</accession>
<keyword evidence="3" id="KW-0418">Kinase</keyword>
<dbReference type="InterPro" id="IPR050640">
    <property type="entry name" value="Bact_2-comp_sensor_kinase"/>
</dbReference>
<keyword evidence="1" id="KW-1133">Transmembrane helix</keyword>
<evidence type="ECO:0000313" key="3">
    <source>
        <dbReference type="EMBL" id="MFD1630728.1"/>
    </source>
</evidence>
<feature type="transmembrane region" description="Helical" evidence="1">
    <location>
        <begin position="12"/>
        <end position="31"/>
    </location>
</feature>
<evidence type="ECO:0000256" key="1">
    <source>
        <dbReference type="SAM" id="Phobius"/>
    </source>
</evidence>
<dbReference type="PANTHER" id="PTHR34220:SF7">
    <property type="entry name" value="SENSOR HISTIDINE KINASE YPDA"/>
    <property type="match status" value="1"/>
</dbReference>
<proteinExistence type="predicted"/>
<name>A0ABW4IEP1_9SPHI</name>
<comment type="caution">
    <text evidence="3">The sequence shown here is derived from an EMBL/GenBank/DDBJ whole genome shotgun (WGS) entry which is preliminary data.</text>
</comment>
<dbReference type="EC" id="2.7.13.3" evidence="3"/>
<feature type="domain" description="Signal transduction histidine kinase internal region" evidence="2">
    <location>
        <begin position="178"/>
        <end position="255"/>
    </location>
</feature>
<evidence type="ECO:0000259" key="2">
    <source>
        <dbReference type="Pfam" id="PF06580"/>
    </source>
</evidence>
<feature type="transmembrane region" description="Helical" evidence="1">
    <location>
        <begin position="51"/>
        <end position="71"/>
    </location>
</feature>
<keyword evidence="1" id="KW-0812">Transmembrane</keyword>
<dbReference type="PANTHER" id="PTHR34220">
    <property type="entry name" value="SENSOR HISTIDINE KINASE YPDA"/>
    <property type="match status" value="1"/>
</dbReference>
<evidence type="ECO:0000313" key="4">
    <source>
        <dbReference type="Proteomes" id="UP001597118"/>
    </source>
</evidence>
<organism evidence="3 4">
    <name type="scientific">Pseudopedobacter beijingensis</name>
    <dbReference type="NCBI Taxonomy" id="1207056"/>
    <lineage>
        <taxon>Bacteria</taxon>
        <taxon>Pseudomonadati</taxon>
        <taxon>Bacteroidota</taxon>
        <taxon>Sphingobacteriia</taxon>
        <taxon>Sphingobacteriales</taxon>
        <taxon>Sphingobacteriaceae</taxon>
        <taxon>Pseudopedobacter</taxon>
    </lineage>
</organism>
<keyword evidence="1" id="KW-0472">Membrane</keyword>
<dbReference type="RefSeq" id="WP_379663104.1">
    <property type="nucleotide sequence ID" value="NZ_JBHUDG010000019.1"/>
</dbReference>
<reference evidence="4" key="1">
    <citation type="journal article" date="2019" name="Int. J. Syst. Evol. Microbiol.">
        <title>The Global Catalogue of Microorganisms (GCM) 10K type strain sequencing project: providing services to taxonomists for standard genome sequencing and annotation.</title>
        <authorList>
            <consortium name="The Broad Institute Genomics Platform"/>
            <consortium name="The Broad Institute Genome Sequencing Center for Infectious Disease"/>
            <person name="Wu L."/>
            <person name="Ma J."/>
        </authorList>
    </citation>
    <scope>NUCLEOTIDE SEQUENCE [LARGE SCALE GENOMIC DNA]</scope>
    <source>
        <strain evidence="4">CCUG 53762</strain>
    </source>
</reference>
<dbReference type="EMBL" id="JBHUDG010000019">
    <property type="protein sequence ID" value="MFD1630728.1"/>
    <property type="molecule type" value="Genomic_DNA"/>
</dbReference>
<gene>
    <name evidence="3" type="ORF">ACFSAH_12630</name>
</gene>
<keyword evidence="3" id="KW-0808">Transferase</keyword>
<dbReference type="InterPro" id="IPR010559">
    <property type="entry name" value="Sig_transdc_His_kin_internal"/>
</dbReference>
<dbReference type="Pfam" id="PF06580">
    <property type="entry name" value="His_kinase"/>
    <property type="match status" value="1"/>
</dbReference>
<sequence length="361" mass="42058">MKIDTFLNSKVKRTLFILSAFLLLYLLSYIIDPYASFWDSYFQRDTVNILTEWAISFLFCFSVSESSLFISKRLDTKISWTQEPSKRFFVELILNLFAILIINVAIYVPCIYFFAEDATAIFGAELSIEEMRGIIQSIVINVLIAFMIMGFHIANQLILNWKNEAIRASELSRIAMDAELQSLKLQIDPHFVFNNLSVLSELILEDQQLGYEYAENFSKIYRYMLVNAKKNTISLDEELNFLNSYIFLIKQRVGEGVDFEIEVDAENRYLNMPPLTLQLLVENALKHNKTIKSNPLKIMIYNNDKQELIVENLLLPIEREFDSSGLGIENIIRRYNLLSEKAPQIEKDEKYFRVIVPLIKL</sequence>
<feature type="transmembrane region" description="Helical" evidence="1">
    <location>
        <begin position="92"/>
        <end position="114"/>
    </location>
</feature>
<protein>
    <submittedName>
        <fullName evidence="3">Sensor histidine kinase</fullName>
        <ecNumber evidence="3">2.7.13.3</ecNumber>
    </submittedName>
</protein>
<dbReference type="GO" id="GO:0004673">
    <property type="term" value="F:protein histidine kinase activity"/>
    <property type="evidence" value="ECO:0007669"/>
    <property type="project" value="UniProtKB-EC"/>
</dbReference>
<feature type="transmembrane region" description="Helical" evidence="1">
    <location>
        <begin position="134"/>
        <end position="154"/>
    </location>
</feature>